<keyword evidence="5" id="KW-1185">Reference proteome</keyword>
<dbReference type="EMBL" id="JBCGBO010000001">
    <property type="protein sequence ID" value="KAK9228653.1"/>
    <property type="molecule type" value="Genomic_DNA"/>
</dbReference>
<protein>
    <recommendedName>
        <fullName evidence="6">Small auxin up regulated protein</fullName>
    </recommendedName>
</protein>
<dbReference type="InterPro" id="IPR003676">
    <property type="entry name" value="SAUR_fam"/>
</dbReference>
<evidence type="ECO:0000313" key="4">
    <source>
        <dbReference type="EMBL" id="KAK9228653.1"/>
    </source>
</evidence>
<sequence length="79" mass="9369">MPKKQRKDEGVRRAPKGHFVVYVGEEMRRFVIPLSYLKDPTFQKLLEKAAEEYMFSRERGIVLPCAESTFRRFLNLMDS</sequence>
<reference evidence="4 5" key="1">
    <citation type="submission" date="2024-05" db="EMBL/GenBank/DDBJ databases">
        <title>Haplotype-resolved chromosome-level genome assembly of Huyou (Citrus changshanensis).</title>
        <authorList>
            <person name="Miao C."/>
            <person name="Chen W."/>
            <person name="Wu Y."/>
            <person name="Wang L."/>
            <person name="Zhao S."/>
            <person name="Grierson D."/>
            <person name="Xu C."/>
            <person name="Chen K."/>
        </authorList>
    </citation>
    <scope>NUCLEOTIDE SEQUENCE [LARGE SCALE GENOMIC DNA]</scope>
    <source>
        <strain evidence="4">01-14</strain>
        <tissue evidence="4">Leaf</tissue>
    </source>
</reference>
<evidence type="ECO:0000256" key="2">
    <source>
        <dbReference type="ARBA" id="ARBA00022473"/>
    </source>
</evidence>
<evidence type="ECO:0000256" key="1">
    <source>
        <dbReference type="ARBA" id="ARBA00006974"/>
    </source>
</evidence>
<evidence type="ECO:0000313" key="5">
    <source>
        <dbReference type="Proteomes" id="UP001428341"/>
    </source>
</evidence>
<keyword evidence="3" id="KW-0341">Growth regulation</keyword>
<gene>
    <name evidence="4" type="ORF">WN944_021607</name>
</gene>
<accession>A0AAP0MZH8</accession>
<evidence type="ECO:0008006" key="6">
    <source>
        <dbReference type="Google" id="ProtNLM"/>
    </source>
</evidence>
<evidence type="ECO:0000256" key="3">
    <source>
        <dbReference type="ARBA" id="ARBA00022604"/>
    </source>
</evidence>
<comment type="similarity">
    <text evidence="1">Belongs to the ARG7 family.</text>
</comment>
<name>A0AAP0MZH8_9ROSI</name>
<dbReference type="PANTHER" id="PTHR31374">
    <property type="entry name" value="AUXIN-INDUCED PROTEIN-LIKE-RELATED"/>
    <property type="match status" value="1"/>
</dbReference>
<dbReference type="GO" id="GO:0009733">
    <property type="term" value="P:response to auxin"/>
    <property type="evidence" value="ECO:0007669"/>
    <property type="project" value="InterPro"/>
</dbReference>
<proteinExistence type="inferred from homology"/>
<keyword evidence="2" id="KW-0217">Developmental protein</keyword>
<dbReference type="PANTHER" id="PTHR31374:SF281">
    <property type="entry name" value="INDOLE-3-ACETIC ACID-INDUCED PROTEIN ARG7-LIKE"/>
    <property type="match status" value="1"/>
</dbReference>
<dbReference type="Pfam" id="PF02519">
    <property type="entry name" value="Auxin_inducible"/>
    <property type="match status" value="1"/>
</dbReference>
<comment type="caution">
    <text evidence="4">The sequence shown here is derived from an EMBL/GenBank/DDBJ whole genome shotgun (WGS) entry which is preliminary data.</text>
</comment>
<organism evidence="4 5">
    <name type="scientific">Citrus x changshan-huyou</name>
    <dbReference type="NCBI Taxonomy" id="2935761"/>
    <lineage>
        <taxon>Eukaryota</taxon>
        <taxon>Viridiplantae</taxon>
        <taxon>Streptophyta</taxon>
        <taxon>Embryophyta</taxon>
        <taxon>Tracheophyta</taxon>
        <taxon>Spermatophyta</taxon>
        <taxon>Magnoliopsida</taxon>
        <taxon>eudicotyledons</taxon>
        <taxon>Gunneridae</taxon>
        <taxon>Pentapetalae</taxon>
        <taxon>rosids</taxon>
        <taxon>malvids</taxon>
        <taxon>Sapindales</taxon>
        <taxon>Rutaceae</taxon>
        <taxon>Aurantioideae</taxon>
        <taxon>Citrus</taxon>
    </lineage>
</organism>
<dbReference type="AlphaFoldDB" id="A0AAP0MZH8"/>
<dbReference type="Proteomes" id="UP001428341">
    <property type="component" value="Unassembled WGS sequence"/>
</dbReference>